<sequence>MASAAIMCTPSKPTEIIGPSPQFPTKPPHKSQGRPTQAPSTWAPTPTRPNSLRTQTQSGHPLPAGKGTRRHTSQARSHTHMEAIKMVSKAQGPAPEHKGKKERVPPSQEQQSRISPAAACTSRKI</sequence>
<dbReference type="Gramene" id="PVH47572">
    <property type="protein sequence ID" value="PVH47572"/>
    <property type="gene ID" value="PAHAL_4G091100"/>
</dbReference>
<dbReference type="AlphaFoldDB" id="A0A2T8JCC4"/>
<gene>
    <name evidence="2" type="ORF">PAHAL_4G091100</name>
</gene>
<reference evidence="2" key="1">
    <citation type="submission" date="2018-04" db="EMBL/GenBank/DDBJ databases">
        <title>WGS assembly of Panicum hallii.</title>
        <authorList>
            <person name="Lovell J."/>
            <person name="Jenkins J."/>
            <person name="Lowry D."/>
            <person name="Mamidi S."/>
            <person name="Sreedasyam A."/>
            <person name="Weng X."/>
            <person name="Barry K."/>
            <person name="Bonette J."/>
            <person name="Campitelli B."/>
            <person name="Daum C."/>
            <person name="Gordon S."/>
            <person name="Gould B."/>
            <person name="Lipzen A."/>
            <person name="Macqueen A."/>
            <person name="Palacio-Mejia J."/>
            <person name="Plott C."/>
            <person name="Shakirov E."/>
            <person name="Shu S."/>
            <person name="Yoshinaga Y."/>
            <person name="Zane M."/>
            <person name="Rokhsar D."/>
            <person name="Grimwood J."/>
            <person name="Schmutz J."/>
            <person name="Juenger T."/>
        </authorList>
    </citation>
    <scope>NUCLEOTIDE SEQUENCE [LARGE SCALE GENOMIC DNA]</scope>
    <source>
        <strain evidence="2">FIL2</strain>
    </source>
</reference>
<proteinExistence type="predicted"/>
<dbReference type="Proteomes" id="UP000243499">
    <property type="component" value="Chromosome 4"/>
</dbReference>
<feature type="compositionally biased region" description="Polar residues" evidence="1">
    <location>
        <begin position="33"/>
        <end position="59"/>
    </location>
</feature>
<evidence type="ECO:0000313" key="2">
    <source>
        <dbReference type="EMBL" id="PVH47572.1"/>
    </source>
</evidence>
<feature type="compositionally biased region" description="Basic and acidic residues" evidence="1">
    <location>
        <begin position="95"/>
        <end position="104"/>
    </location>
</feature>
<protein>
    <submittedName>
        <fullName evidence="2">Uncharacterized protein</fullName>
    </submittedName>
</protein>
<name>A0A2T8JCC4_9POAL</name>
<accession>A0A2T8JCC4</accession>
<evidence type="ECO:0000256" key="1">
    <source>
        <dbReference type="SAM" id="MobiDB-lite"/>
    </source>
</evidence>
<feature type="region of interest" description="Disordered" evidence="1">
    <location>
        <begin position="1"/>
        <end position="125"/>
    </location>
</feature>
<dbReference type="EMBL" id="CM008049">
    <property type="protein sequence ID" value="PVH47572.1"/>
    <property type="molecule type" value="Genomic_DNA"/>
</dbReference>
<organism evidence="2">
    <name type="scientific">Panicum hallii</name>
    <dbReference type="NCBI Taxonomy" id="206008"/>
    <lineage>
        <taxon>Eukaryota</taxon>
        <taxon>Viridiplantae</taxon>
        <taxon>Streptophyta</taxon>
        <taxon>Embryophyta</taxon>
        <taxon>Tracheophyta</taxon>
        <taxon>Spermatophyta</taxon>
        <taxon>Magnoliopsida</taxon>
        <taxon>Liliopsida</taxon>
        <taxon>Poales</taxon>
        <taxon>Poaceae</taxon>
        <taxon>PACMAD clade</taxon>
        <taxon>Panicoideae</taxon>
        <taxon>Panicodae</taxon>
        <taxon>Paniceae</taxon>
        <taxon>Panicinae</taxon>
        <taxon>Panicum</taxon>
        <taxon>Panicum sect. Panicum</taxon>
    </lineage>
</organism>